<reference evidence="12" key="1">
    <citation type="submission" date="2017-09" db="EMBL/GenBank/DDBJ databases">
        <title>Depth-based differentiation of microbial function through sediment-hosted aquifers and enrichment of novel symbionts in the deep terrestrial subsurface.</title>
        <authorList>
            <person name="Probst A.J."/>
            <person name="Ladd B."/>
            <person name="Jarett J.K."/>
            <person name="Geller-Mcgrath D.E."/>
            <person name="Sieber C.M.K."/>
            <person name="Emerson J.B."/>
            <person name="Anantharaman K."/>
            <person name="Thomas B.C."/>
            <person name="Malmstrom R."/>
            <person name="Stieglmeier M."/>
            <person name="Klingl A."/>
            <person name="Woyke T."/>
            <person name="Ryan C.M."/>
            <person name="Banfield J.F."/>
        </authorList>
    </citation>
    <scope>NUCLEOTIDE SEQUENCE [LARGE SCALE GENOMIC DNA]</scope>
</reference>
<dbReference type="Proteomes" id="UP000230852">
    <property type="component" value="Unassembled WGS sequence"/>
</dbReference>
<comment type="similarity">
    <text evidence="2">Belongs to the multi antimicrobial extrusion (MATE) (TC 2.A.66.1) family. MepA subfamily.</text>
</comment>
<dbReference type="AlphaFoldDB" id="A0A2H0TZR6"/>
<evidence type="ECO:0000256" key="5">
    <source>
        <dbReference type="ARBA" id="ARBA00022475"/>
    </source>
</evidence>
<protein>
    <recommendedName>
        <fullName evidence="3">Multidrug export protein MepA</fullName>
    </recommendedName>
</protein>
<feature type="transmembrane region" description="Helical" evidence="10">
    <location>
        <begin position="195"/>
        <end position="216"/>
    </location>
</feature>
<dbReference type="InterPro" id="IPR002528">
    <property type="entry name" value="MATE_fam"/>
</dbReference>
<comment type="caution">
    <text evidence="11">The sequence shown here is derived from an EMBL/GenBank/DDBJ whole genome shotgun (WGS) entry which is preliminary data.</text>
</comment>
<feature type="transmembrane region" description="Helical" evidence="10">
    <location>
        <begin position="283"/>
        <end position="308"/>
    </location>
</feature>
<keyword evidence="7 10" id="KW-1133">Transmembrane helix</keyword>
<feature type="transmembrane region" description="Helical" evidence="10">
    <location>
        <begin position="166"/>
        <end position="189"/>
    </location>
</feature>
<accession>A0A2H0TZR6</accession>
<proteinExistence type="inferred from homology"/>
<dbReference type="GO" id="GO:0042910">
    <property type="term" value="F:xenobiotic transmembrane transporter activity"/>
    <property type="evidence" value="ECO:0007669"/>
    <property type="project" value="InterPro"/>
</dbReference>
<dbReference type="CDD" id="cd13143">
    <property type="entry name" value="MATE_MepA_like"/>
    <property type="match status" value="1"/>
</dbReference>
<dbReference type="InterPro" id="IPR051327">
    <property type="entry name" value="MATE_MepA_subfamily"/>
</dbReference>
<dbReference type="GO" id="GO:0046677">
    <property type="term" value="P:response to antibiotic"/>
    <property type="evidence" value="ECO:0007669"/>
    <property type="project" value="UniProtKB-KW"/>
</dbReference>
<dbReference type="EMBL" id="PFBU01000002">
    <property type="protein sequence ID" value="PIR78717.1"/>
    <property type="molecule type" value="Genomic_DNA"/>
</dbReference>
<evidence type="ECO:0000313" key="11">
    <source>
        <dbReference type="EMBL" id="PIR78717.1"/>
    </source>
</evidence>
<feature type="transmembrane region" description="Helical" evidence="10">
    <location>
        <begin position="16"/>
        <end position="37"/>
    </location>
</feature>
<keyword evidence="5" id="KW-1003">Cell membrane</keyword>
<feature type="transmembrane region" description="Helical" evidence="10">
    <location>
        <begin position="137"/>
        <end position="154"/>
    </location>
</feature>
<evidence type="ECO:0000256" key="6">
    <source>
        <dbReference type="ARBA" id="ARBA00022692"/>
    </source>
</evidence>
<feature type="transmembrane region" description="Helical" evidence="10">
    <location>
        <begin position="419"/>
        <end position="437"/>
    </location>
</feature>
<dbReference type="InterPro" id="IPR048279">
    <property type="entry name" value="MdtK-like"/>
</dbReference>
<feature type="transmembrane region" description="Helical" evidence="10">
    <location>
        <begin position="94"/>
        <end position="117"/>
    </location>
</feature>
<feature type="transmembrane region" description="Helical" evidence="10">
    <location>
        <begin position="320"/>
        <end position="343"/>
    </location>
</feature>
<dbReference type="InterPro" id="IPR045070">
    <property type="entry name" value="MATE_MepA-like"/>
</dbReference>
<comment type="subcellular location">
    <subcellularLocation>
        <location evidence="1">Cell membrane</location>
        <topology evidence="1">Multi-pass membrane protein</topology>
    </subcellularLocation>
</comment>
<feature type="transmembrane region" description="Helical" evidence="10">
    <location>
        <begin position="49"/>
        <end position="73"/>
    </location>
</feature>
<evidence type="ECO:0000256" key="8">
    <source>
        <dbReference type="ARBA" id="ARBA00023136"/>
    </source>
</evidence>
<dbReference type="PIRSF" id="PIRSF006603">
    <property type="entry name" value="DinF"/>
    <property type="match status" value="1"/>
</dbReference>
<keyword evidence="8 10" id="KW-0472">Membrane</keyword>
<dbReference type="GO" id="GO:0005886">
    <property type="term" value="C:plasma membrane"/>
    <property type="evidence" value="ECO:0007669"/>
    <property type="project" value="UniProtKB-SubCell"/>
</dbReference>
<dbReference type="PANTHER" id="PTHR43823:SF3">
    <property type="entry name" value="MULTIDRUG EXPORT PROTEIN MEPA"/>
    <property type="match status" value="1"/>
</dbReference>
<keyword evidence="6 10" id="KW-0812">Transmembrane</keyword>
<evidence type="ECO:0000256" key="1">
    <source>
        <dbReference type="ARBA" id="ARBA00004651"/>
    </source>
</evidence>
<keyword evidence="9" id="KW-0046">Antibiotic resistance</keyword>
<feature type="transmembrane region" description="Helical" evidence="10">
    <location>
        <begin position="363"/>
        <end position="383"/>
    </location>
</feature>
<gene>
    <name evidence="11" type="ORF">COU28_00085</name>
</gene>
<keyword evidence="4" id="KW-0813">Transport</keyword>
<dbReference type="GO" id="GO:0015297">
    <property type="term" value="F:antiporter activity"/>
    <property type="evidence" value="ECO:0007669"/>
    <property type="project" value="InterPro"/>
</dbReference>
<evidence type="ECO:0000256" key="3">
    <source>
        <dbReference type="ARBA" id="ARBA00022106"/>
    </source>
</evidence>
<sequence>MEKQRKLLGEEKIGKLLFKLSAPAMIGMFVMALYNLVDTIFVGHGVGVTGIAGIAIVFPISMIVMSLAMMVGIGGSSIISRRLGEARKEEAEKVLGNVITMIFGLGIVLTILGLIFIKPLLIAFGATESILGPALEYGRIIIAGTLFFATSMAANNVIRAEGNAKMAMFTMLIGAVLNTILDPIFIFVFKLGLAGAAWATIISQFVSFVYVLYYFASKTHSLLRIHFHNLKLQMYIVKEILALGVASFVRMASGSAMSVVINHTLAVYGGDVAIATFGVINRLLAFVLMPMFGIVQGMQPIVGFNYGAKNSDRVKQAISLSLKITTIMSLVAFVLLFIFAGIFMRVFSTDTELLALGTHATRIIIIFFFTLGLQVVSAGMYQAMGRAWASLIMSSLRQVIFLIPLVIILPFFFHLNGVWYAFPVADFSAFIVSWYMYKREMILIEKHLA</sequence>
<dbReference type="Pfam" id="PF01554">
    <property type="entry name" value="MatE"/>
    <property type="match status" value="2"/>
</dbReference>
<evidence type="ECO:0000256" key="2">
    <source>
        <dbReference type="ARBA" id="ARBA00008417"/>
    </source>
</evidence>
<evidence type="ECO:0000256" key="9">
    <source>
        <dbReference type="ARBA" id="ARBA00023251"/>
    </source>
</evidence>
<organism evidence="11 12">
    <name type="scientific">Candidatus Magasanikbacteria bacterium CG10_big_fil_rev_8_21_14_0_10_36_16</name>
    <dbReference type="NCBI Taxonomy" id="1974645"/>
    <lineage>
        <taxon>Bacteria</taxon>
        <taxon>Candidatus Magasanikiibacteriota</taxon>
    </lineage>
</organism>
<evidence type="ECO:0000256" key="10">
    <source>
        <dbReference type="SAM" id="Phobius"/>
    </source>
</evidence>
<evidence type="ECO:0000256" key="4">
    <source>
        <dbReference type="ARBA" id="ARBA00022448"/>
    </source>
</evidence>
<dbReference type="PANTHER" id="PTHR43823">
    <property type="entry name" value="SPORULATION PROTEIN YKVU"/>
    <property type="match status" value="1"/>
</dbReference>
<dbReference type="NCBIfam" id="TIGR00797">
    <property type="entry name" value="matE"/>
    <property type="match status" value="1"/>
</dbReference>
<feature type="transmembrane region" description="Helical" evidence="10">
    <location>
        <begin position="395"/>
        <end position="413"/>
    </location>
</feature>
<name>A0A2H0TZR6_9BACT</name>
<evidence type="ECO:0000313" key="12">
    <source>
        <dbReference type="Proteomes" id="UP000230852"/>
    </source>
</evidence>
<evidence type="ECO:0000256" key="7">
    <source>
        <dbReference type="ARBA" id="ARBA00022989"/>
    </source>
</evidence>